<dbReference type="KEGG" id="dalk:DSCA_47900"/>
<evidence type="ECO:0000256" key="4">
    <source>
        <dbReference type="ARBA" id="ARBA00022630"/>
    </source>
</evidence>
<dbReference type="Gene3D" id="2.40.110.10">
    <property type="entry name" value="Butyryl-CoA Dehydrogenase, subunit A, domain 2"/>
    <property type="match status" value="1"/>
</dbReference>
<evidence type="ECO:0000256" key="1">
    <source>
        <dbReference type="ARBA" id="ARBA00001974"/>
    </source>
</evidence>
<dbReference type="GO" id="GO:0005886">
    <property type="term" value="C:plasma membrane"/>
    <property type="evidence" value="ECO:0007669"/>
    <property type="project" value="TreeGrafter"/>
</dbReference>
<keyword evidence="8" id="KW-1185">Reference proteome</keyword>
<dbReference type="InterPro" id="IPR009100">
    <property type="entry name" value="AcylCoA_DH/oxidase_NM_dom_sf"/>
</dbReference>
<organism evidence="7 8">
    <name type="scientific">Desulfosarcina alkanivorans</name>
    <dbReference type="NCBI Taxonomy" id="571177"/>
    <lineage>
        <taxon>Bacteria</taxon>
        <taxon>Pseudomonadati</taxon>
        <taxon>Thermodesulfobacteriota</taxon>
        <taxon>Desulfobacteria</taxon>
        <taxon>Desulfobacterales</taxon>
        <taxon>Desulfosarcinaceae</taxon>
        <taxon>Desulfosarcina</taxon>
    </lineage>
</organism>
<name>A0A5K7YR73_9BACT</name>
<comment type="subunit">
    <text evidence="3">Homotetramer.</text>
</comment>
<evidence type="ECO:0000313" key="7">
    <source>
        <dbReference type="EMBL" id="BBO70860.1"/>
    </source>
</evidence>
<dbReference type="InterPro" id="IPR009075">
    <property type="entry name" value="AcylCo_DH/oxidase_C"/>
</dbReference>
<dbReference type="Proteomes" id="UP000427906">
    <property type="component" value="Chromosome"/>
</dbReference>
<dbReference type="RefSeq" id="WP_167527930.1">
    <property type="nucleotide sequence ID" value="NZ_AP021874.1"/>
</dbReference>
<feature type="domain" description="Acyl-CoA dehydrogenase/oxidase C-terminal" evidence="6">
    <location>
        <begin position="242"/>
        <end position="374"/>
    </location>
</feature>
<dbReference type="Pfam" id="PF00441">
    <property type="entry name" value="Acyl-CoA_dh_1"/>
    <property type="match status" value="1"/>
</dbReference>
<dbReference type="CDD" id="cd00567">
    <property type="entry name" value="ACAD"/>
    <property type="match status" value="1"/>
</dbReference>
<evidence type="ECO:0000313" key="8">
    <source>
        <dbReference type="Proteomes" id="UP000427906"/>
    </source>
</evidence>
<keyword evidence="4" id="KW-0285">Flavoprotein</keyword>
<dbReference type="AlphaFoldDB" id="A0A5K7YR73"/>
<evidence type="ECO:0000256" key="5">
    <source>
        <dbReference type="ARBA" id="ARBA00022827"/>
    </source>
</evidence>
<accession>A0A5K7YR73</accession>
<comment type="similarity">
    <text evidence="2">Belongs to the acyl-CoA dehydrogenase family.</text>
</comment>
<dbReference type="SUPFAM" id="SSF56645">
    <property type="entry name" value="Acyl-CoA dehydrogenase NM domain-like"/>
    <property type="match status" value="1"/>
</dbReference>
<dbReference type="SUPFAM" id="SSF47203">
    <property type="entry name" value="Acyl-CoA dehydrogenase C-terminal domain-like"/>
    <property type="match status" value="1"/>
</dbReference>
<proteinExistence type="inferred from homology"/>
<dbReference type="PANTHER" id="PTHR43884:SF19">
    <property type="entry name" value="ACYL-COA DEHYDROGENASE FADE4-RELATED"/>
    <property type="match status" value="1"/>
</dbReference>
<dbReference type="PANTHER" id="PTHR43884">
    <property type="entry name" value="ACYL-COA DEHYDROGENASE"/>
    <property type="match status" value="1"/>
</dbReference>
<evidence type="ECO:0000256" key="2">
    <source>
        <dbReference type="ARBA" id="ARBA00009347"/>
    </source>
</evidence>
<evidence type="ECO:0000259" key="6">
    <source>
        <dbReference type="Pfam" id="PF00441"/>
    </source>
</evidence>
<comment type="cofactor">
    <cofactor evidence="1">
        <name>FAD</name>
        <dbReference type="ChEBI" id="CHEBI:57692"/>
    </cofactor>
</comment>
<dbReference type="InterPro" id="IPR036250">
    <property type="entry name" value="AcylCo_DH-like_C"/>
</dbReference>
<dbReference type="GO" id="GO:0003995">
    <property type="term" value="F:acyl-CoA dehydrogenase activity"/>
    <property type="evidence" value="ECO:0007669"/>
    <property type="project" value="TreeGrafter"/>
</dbReference>
<dbReference type="Gene3D" id="1.20.140.10">
    <property type="entry name" value="Butyryl-CoA Dehydrogenase, subunit A, domain 3"/>
    <property type="match status" value="1"/>
</dbReference>
<dbReference type="Gene3D" id="1.10.540.10">
    <property type="entry name" value="Acyl-CoA dehydrogenase/oxidase, N-terminal domain"/>
    <property type="match status" value="1"/>
</dbReference>
<dbReference type="GO" id="GO:0050660">
    <property type="term" value="F:flavin adenine dinucleotide binding"/>
    <property type="evidence" value="ECO:0007669"/>
    <property type="project" value="InterPro"/>
</dbReference>
<protein>
    <submittedName>
        <fullName evidence="7">Acyl-CoA dehydrogenase</fullName>
    </submittedName>
</protein>
<dbReference type="InterPro" id="IPR046373">
    <property type="entry name" value="Acyl-CoA_Oxase/DH_mid-dom_sf"/>
</dbReference>
<evidence type="ECO:0000256" key="3">
    <source>
        <dbReference type="ARBA" id="ARBA00011881"/>
    </source>
</evidence>
<reference evidence="7 8" key="1">
    <citation type="submission" date="2019-11" db="EMBL/GenBank/DDBJ databases">
        <title>Comparative genomics of hydrocarbon-degrading Desulfosarcina strains.</title>
        <authorList>
            <person name="Watanabe M."/>
            <person name="Kojima H."/>
            <person name="Fukui M."/>
        </authorList>
    </citation>
    <scope>NUCLEOTIDE SEQUENCE [LARGE SCALE GENOMIC DNA]</scope>
    <source>
        <strain evidence="7 8">PL12</strain>
    </source>
</reference>
<dbReference type="InterPro" id="IPR037069">
    <property type="entry name" value="AcylCoA_DH/ox_N_sf"/>
</dbReference>
<sequence>MNFDFSDREKAFFSQVNDAMIDYAGSRDLESGDLSTIHGHLDGALSRLGPMGYLKLGISAEGQAVSGSLAMMAAMETLSGVSASIFLSVEMAARFFGRILTLWDLKEDKKALLKRLTDGGLIGAVALSESAMNVENEPLATVGVRDGSRIAVSGAKGYVVNGPVADWYAVVGCLDGRVVAFLIEKTAPGLTLTGRIATMGYNGVAICGLELDAVRVPQSRVIGPFETRHWLDTLKMWENQILIVAALGMMNRSFETARDFAKTHHSGGKPVIAYQEVGFKLSEMLTLYQTAQLYAYRAAWMADDDPKAAGVMTLCAKVFCTEAAETVAGKALQVLSGDGYRSGSAAEQAYRCAKYGQIAGISSEIARVKIGDAALGRL</sequence>
<dbReference type="EMBL" id="AP021874">
    <property type="protein sequence ID" value="BBO70860.1"/>
    <property type="molecule type" value="Genomic_DNA"/>
</dbReference>
<keyword evidence="5" id="KW-0274">FAD</keyword>
<gene>
    <name evidence="7" type="ORF">DSCA_47900</name>
</gene>